<proteinExistence type="inferred from homology"/>
<protein>
    <recommendedName>
        <fullName evidence="6">Cleavage and polyadenylation specificity factor subunit 2</fullName>
    </recommendedName>
    <alternativeName>
        <fullName evidence="6">Cleavage and polyadenylation specificity factor 100 kDa subunit</fullName>
    </alternativeName>
</protein>
<dbReference type="InterPro" id="IPR001279">
    <property type="entry name" value="Metallo-B-lactamas"/>
</dbReference>
<organism evidence="8">
    <name type="scientific">Xenopsylla cheopis</name>
    <name type="common">Oriental rat flea</name>
    <name type="synonym">Pulex cheopis</name>
    <dbReference type="NCBI Taxonomy" id="163159"/>
    <lineage>
        <taxon>Eukaryota</taxon>
        <taxon>Metazoa</taxon>
        <taxon>Ecdysozoa</taxon>
        <taxon>Arthropoda</taxon>
        <taxon>Hexapoda</taxon>
        <taxon>Insecta</taxon>
        <taxon>Pterygota</taxon>
        <taxon>Neoptera</taxon>
        <taxon>Endopterygota</taxon>
        <taxon>Siphonaptera</taxon>
        <taxon>Pulicidae</taxon>
        <taxon>Xenopsyllinae</taxon>
        <taxon>Xenopsylla</taxon>
    </lineage>
</organism>
<dbReference type="Pfam" id="PF07521">
    <property type="entry name" value="RMMBL"/>
    <property type="match status" value="1"/>
</dbReference>
<dbReference type="Pfam" id="PF13299">
    <property type="entry name" value="CPSF100_C"/>
    <property type="match status" value="1"/>
</dbReference>
<dbReference type="AlphaFoldDB" id="A0A6M2DG95"/>
<evidence type="ECO:0000256" key="6">
    <source>
        <dbReference type="RuleBase" id="RU365006"/>
    </source>
</evidence>
<evidence type="ECO:0000256" key="3">
    <source>
        <dbReference type="ARBA" id="ARBA00022664"/>
    </source>
</evidence>
<dbReference type="InterPro" id="IPR036866">
    <property type="entry name" value="RibonucZ/Hydroxyglut_hydro"/>
</dbReference>
<keyword evidence="3 6" id="KW-0507">mRNA processing</keyword>
<name>A0A6M2DG95_XENCH</name>
<dbReference type="InterPro" id="IPR025069">
    <property type="entry name" value="Cpsf2_C"/>
</dbReference>
<evidence type="ECO:0000256" key="5">
    <source>
        <dbReference type="ARBA" id="ARBA00023242"/>
    </source>
</evidence>
<dbReference type="SUPFAM" id="SSF56281">
    <property type="entry name" value="Metallo-hydrolase/oxidoreductase"/>
    <property type="match status" value="1"/>
</dbReference>
<dbReference type="InterPro" id="IPR022712">
    <property type="entry name" value="Beta_Casp"/>
</dbReference>
<evidence type="ECO:0000313" key="8">
    <source>
        <dbReference type="EMBL" id="NOV45335.1"/>
    </source>
</evidence>
<keyword evidence="4 6" id="KW-0694">RNA-binding</keyword>
<accession>A0A6M2DG95</accession>
<reference evidence="8" key="1">
    <citation type="submission" date="2020-03" db="EMBL/GenBank/DDBJ databases">
        <title>Transcriptomic Profiling of the Digestive Tract of the Rat Flea, Xenopsylla cheopis, Following Blood Feeding and Infection with Yersinia pestis.</title>
        <authorList>
            <person name="Bland D.M."/>
            <person name="Martens C.A."/>
            <person name="Virtaneva K."/>
            <person name="Kanakabandi K."/>
            <person name="Long D."/>
            <person name="Rosenke R."/>
            <person name="Saturday G.A."/>
            <person name="Hoyt F.H."/>
            <person name="Bruno D.P."/>
            <person name="Ribeiro J.M.C."/>
            <person name="Hinnebusch J."/>
        </authorList>
    </citation>
    <scope>NUCLEOTIDE SEQUENCE</scope>
</reference>
<dbReference type="Pfam" id="PF10996">
    <property type="entry name" value="Beta-Casp"/>
    <property type="match status" value="1"/>
</dbReference>
<dbReference type="PANTHER" id="PTHR45922:SF1">
    <property type="entry name" value="CLEAVAGE AND POLYADENYLATION SPECIFICITY FACTOR SUBUNIT 2"/>
    <property type="match status" value="1"/>
</dbReference>
<dbReference type="SMART" id="SM01027">
    <property type="entry name" value="Beta-Casp"/>
    <property type="match status" value="1"/>
</dbReference>
<evidence type="ECO:0000259" key="7">
    <source>
        <dbReference type="SMART" id="SM01027"/>
    </source>
</evidence>
<dbReference type="Pfam" id="PF16661">
    <property type="entry name" value="Lactamase_B_6"/>
    <property type="match status" value="1"/>
</dbReference>
<dbReference type="PANTHER" id="PTHR45922">
    <property type="entry name" value="CLEAVAGE AND POLYADENYLATION SPECIFICITY FACTOR SUBUNIT 2"/>
    <property type="match status" value="1"/>
</dbReference>
<comment type="similarity">
    <text evidence="2 6">Belongs to the metallo-beta-lactamase superfamily. RNA-metabolizing metallo-beta-lactamase-like family. CPSF2/YSH1 subfamily.</text>
</comment>
<evidence type="ECO:0000256" key="1">
    <source>
        <dbReference type="ARBA" id="ARBA00004123"/>
    </source>
</evidence>
<feature type="domain" description="Beta-Casp" evidence="7">
    <location>
        <begin position="243"/>
        <end position="368"/>
    </location>
</feature>
<evidence type="ECO:0000256" key="2">
    <source>
        <dbReference type="ARBA" id="ARBA00010624"/>
    </source>
</evidence>
<dbReference type="GO" id="GO:0003723">
    <property type="term" value="F:RNA binding"/>
    <property type="evidence" value="ECO:0007669"/>
    <property type="project" value="UniProtKB-KW"/>
</dbReference>
<dbReference type="GO" id="GO:0005847">
    <property type="term" value="C:mRNA cleavage and polyadenylation specificity factor complex"/>
    <property type="evidence" value="ECO:0007669"/>
    <property type="project" value="InterPro"/>
</dbReference>
<dbReference type="CDD" id="cd16293">
    <property type="entry name" value="CPSF2-like_MBL-fold"/>
    <property type="match status" value="1"/>
</dbReference>
<dbReference type="InterPro" id="IPR011108">
    <property type="entry name" value="RMMBL"/>
</dbReference>
<dbReference type="Gene3D" id="3.60.15.10">
    <property type="entry name" value="Ribonuclease Z/Hydroxyacylglutathione hydrolase-like"/>
    <property type="match status" value="1"/>
</dbReference>
<evidence type="ECO:0000256" key="4">
    <source>
        <dbReference type="ARBA" id="ARBA00022884"/>
    </source>
</evidence>
<dbReference type="GO" id="GO:0006398">
    <property type="term" value="P:mRNA 3'-end processing by stem-loop binding and cleavage"/>
    <property type="evidence" value="ECO:0007669"/>
    <property type="project" value="InterPro"/>
</dbReference>
<dbReference type="FunFam" id="3.60.15.10:FF:000008">
    <property type="entry name" value="Cleavage and polyadenylation specificity factor subunit 2"/>
    <property type="match status" value="1"/>
</dbReference>
<keyword evidence="5 6" id="KW-0539">Nucleus</keyword>
<comment type="subcellular location">
    <subcellularLocation>
        <location evidence="1 6">Nucleus</location>
    </subcellularLocation>
</comment>
<sequence length="743" mass="84206">MTSIIKLHTISGAMDESPPCYILQVDEVKILLDCGWDEKFDPDFMKELKRHIHTIDAVLLSYPDVQHLGALPYIVGRLGLNCPIYATIPVYKMGQMFMYDLYQSHYNGMDFDVFTLDDVDAAFDKIVQLKYNQSVAMKGKGYGITITPLPAGHMIGGTIWKIVKEGEEDIVYAIDFNHKKERHLNGCELEKLQRPSLLITDAFNATYQQARRRARDEKLMTNILQTLRNNGNVLVAVDTAGRVLELAHMLDQLWKNKESGLLAYSLAFLNNVTYNVVEFAKSQIEWMSEKLMKSFEGARNNPFHFRHVVLCHSLAELARVSSPKVVLASGVDMECGFSRELFAMWATNPNNSIILTARSSPGTLGRDLIDNGGERTVELLMQKRVKLDGHELEEFLRKQKEKRGQLTLKREKEEMSSDSEDELEMNIITGKHDIVVKQEDKPQTGFFKSNKKQHAMFPFVEEKIKWDEYGEIIKPEDYKFAEMGDDVEEVKENVIVKPVVKEVQEIVDSTETPTKCISAVKKIEIKAQIQYIDFEGRSDGESLLKILSQLKPRRVIVVHGSAEGTDVIRIHCGQMGARAFCPKRGEIVDATTETHIYQVRLTDALVSQLAFQKGKEAEVAWMDAEIAIRDSHVDRTQATGHEGQEEPMEQDSEQESILTLEPLAAADIQGHKAVFINELKLADFKQILNKSNIPSEFSGGVLWCCNGTLAIRKVDTGHVTVEGCLSEDYYKVRELLYEQYAIV</sequence>
<dbReference type="EMBL" id="GIIL01001609">
    <property type="protein sequence ID" value="NOV45335.1"/>
    <property type="molecule type" value="Transcribed_RNA"/>
</dbReference>
<dbReference type="InterPro" id="IPR027075">
    <property type="entry name" value="CPSF2"/>
</dbReference>
<dbReference type="InterPro" id="IPR035639">
    <property type="entry name" value="CPSF2_MBL"/>
</dbReference>